<keyword evidence="2" id="KW-0479">Metal-binding</keyword>
<protein>
    <recommendedName>
        <fullName evidence="3">DDE Tnp4 domain-containing protein</fullName>
    </recommendedName>
</protein>
<evidence type="ECO:0000313" key="5">
    <source>
        <dbReference type="Proteomes" id="UP001162156"/>
    </source>
</evidence>
<comment type="caution">
    <text evidence="4">The sequence shown here is derived from an EMBL/GenBank/DDBJ whole genome shotgun (WGS) entry which is preliminary data.</text>
</comment>
<evidence type="ECO:0000313" key="4">
    <source>
        <dbReference type="EMBL" id="KAJ8969483.1"/>
    </source>
</evidence>
<evidence type="ECO:0000256" key="1">
    <source>
        <dbReference type="ARBA" id="ARBA00001968"/>
    </source>
</evidence>
<dbReference type="GO" id="GO:0046872">
    <property type="term" value="F:metal ion binding"/>
    <property type="evidence" value="ECO:0007669"/>
    <property type="project" value="UniProtKB-KW"/>
</dbReference>
<feature type="domain" description="DDE Tnp4" evidence="3">
    <location>
        <begin position="5"/>
        <end position="83"/>
    </location>
</feature>
<gene>
    <name evidence="4" type="ORF">NQ314_001738</name>
</gene>
<evidence type="ECO:0000256" key="2">
    <source>
        <dbReference type="ARBA" id="ARBA00022723"/>
    </source>
</evidence>
<name>A0AAV8ZRF8_9CUCU</name>
<organism evidence="4 5">
    <name type="scientific">Rhamnusium bicolor</name>
    <dbReference type="NCBI Taxonomy" id="1586634"/>
    <lineage>
        <taxon>Eukaryota</taxon>
        <taxon>Metazoa</taxon>
        <taxon>Ecdysozoa</taxon>
        <taxon>Arthropoda</taxon>
        <taxon>Hexapoda</taxon>
        <taxon>Insecta</taxon>
        <taxon>Pterygota</taxon>
        <taxon>Neoptera</taxon>
        <taxon>Endopterygota</taxon>
        <taxon>Coleoptera</taxon>
        <taxon>Polyphaga</taxon>
        <taxon>Cucujiformia</taxon>
        <taxon>Chrysomeloidea</taxon>
        <taxon>Cerambycidae</taxon>
        <taxon>Lepturinae</taxon>
        <taxon>Rhagiini</taxon>
        <taxon>Rhamnusium</taxon>
    </lineage>
</organism>
<dbReference type="Proteomes" id="UP001162156">
    <property type="component" value="Unassembled WGS sequence"/>
</dbReference>
<evidence type="ECO:0000259" key="3">
    <source>
        <dbReference type="Pfam" id="PF13359"/>
    </source>
</evidence>
<comment type="cofactor">
    <cofactor evidence="1">
        <name>a divalent metal cation</name>
        <dbReference type="ChEBI" id="CHEBI:60240"/>
    </cofactor>
</comment>
<keyword evidence="5" id="KW-1185">Reference proteome</keyword>
<dbReference type="InterPro" id="IPR027806">
    <property type="entry name" value="HARBI1_dom"/>
</dbReference>
<dbReference type="Pfam" id="PF13359">
    <property type="entry name" value="DDE_Tnp_4"/>
    <property type="match status" value="1"/>
</dbReference>
<dbReference type="EMBL" id="JANEYF010000527">
    <property type="protein sequence ID" value="KAJ8969483.1"/>
    <property type="molecule type" value="Genomic_DNA"/>
</dbReference>
<accession>A0AAV8ZRF8</accession>
<dbReference type="AlphaFoldDB" id="A0AAV8ZRF8"/>
<proteinExistence type="predicted"/>
<reference evidence="4" key="1">
    <citation type="journal article" date="2023" name="Insect Mol. Biol.">
        <title>Genome sequencing provides insights into the evolution of gene families encoding plant cell wall-degrading enzymes in longhorned beetles.</title>
        <authorList>
            <person name="Shin N.R."/>
            <person name="Okamura Y."/>
            <person name="Kirsch R."/>
            <person name="Pauchet Y."/>
        </authorList>
    </citation>
    <scope>NUCLEOTIDE SEQUENCE</scope>
    <source>
        <strain evidence="4">RBIC_L_NR</strain>
    </source>
</reference>
<sequence length="98" mass="11857">MCYHLYRSSVSNNKIFRNSDIFKNIIRDRVRFLSENQFIIGDNAYPLYMWCITPYIDISNLQAHHLHFNKRHTQTRQVIERSFLHFYLAALYVSNTLI</sequence>